<dbReference type="InterPro" id="IPR051206">
    <property type="entry name" value="NAMLAA_amidase_2"/>
</dbReference>
<dbReference type="GO" id="GO:0009253">
    <property type="term" value="P:peptidoglycan catabolic process"/>
    <property type="evidence" value="ECO:0007669"/>
    <property type="project" value="InterPro"/>
</dbReference>
<evidence type="ECO:0000256" key="1">
    <source>
        <dbReference type="ARBA" id="ARBA00001561"/>
    </source>
</evidence>
<dbReference type="InterPro" id="IPR002502">
    <property type="entry name" value="Amidase_domain"/>
</dbReference>
<gene>
    <name evidence="6" type="ORF">KI659_11370</name>
</gene>
<comment type="catalytic activity">
    <reaction evidence="1">
        <text>Hydrolyzes the link between N-acetylmuramoyl residues and L-amino acid residues in certain cell-wall glycopeptides.</text>
        <dbReference type="EC" id="3.5.1.28"/>
    </reaction>
</comment>
<evidence type="ECO:0000259" key="5">
    <source>
        <dbReference type="Pfam" id="PF01510"/>
    </source>
</evidence>
<dbReference type="EMBL" id="JAHCMY010000005">
    <property type="protein sequence ID" value="MBS9524610.1"/>
    <property type="molecule type" value="Genomic_DNA"/>
</dbReference>
<name>A0AAP2CL73_9BACT</name>
<dbReference type="Gene3D" id="3.40.80.10">
    <property type="entry name" value="Peptidoglycan recognition protein-like"/>
    <property type="match status" value="1"/>
</dbReference>
<evidence type="ECO:0000256" key="2">
    <source>
        <dbReference type="ARBA" id="ARBA00011901"/>
    </source>
</evidence>
<dbReference type="SUPFAM" id="SSF55846">
    <property type="entry name" value="N-acetylmuramoyl-L-alanine amidase-like"/>
    <property type="match status" value="1"/>
</dbReference>
<dbReference type="EC" id="3.5.1.28" evidence="2"/>
<evidence type="ECO:0000313" key="6">
    <source>
        <dbReference type="EMBL" id="MBS9524610.1"/>
    </source>
</evidence>
<dbReference type="RefSeq" id="WP_213945458.1">
    <property type="nucleotide sequence ID" value="NZ_JAHCMY010000005.1"/>
</dbReference>
<dbReference type="Pfam" id="PF01510">
    <property type="entry name" value="Amidase_2"/>
    <property type="match status" value="1"/>
</dbReference>
<dbReference type="PANTHER" id="PTHR30417:SF1">
    <property type="entry name" value="N-ACETYLMURAMOYL-L-ALANINE AMIDASE AMID"/>
    <property type="match status" value="1"/>
</dbReference>
<evidence type="ECO:0000256" key="3">
    <source>
        <dbReference type="ARBA" id="ARBA00022801"/>
    </source>
</evidence>
<sequence length="230" mass="26444">MNYKILSTQFYILVFLITFSCTSKATFRTFDKYITFDEERVKLSLRYLNDRHGIDTESIEIEPKMVVLHWTVVPSIEKTFNVFDPAVLPSAREGLQGASALNVSSQYLVDRDGTIFKLMPENHFARHTIGLNHCAVGIENIGSDKMPLTKAQEKANEQIIRYLKSKYAITHVIGHHEYQKFKEHPYWKETDPNYLTVKTDPGDKFMRAVRKRIADLNLLGVEEAGASNKQ</sequence>
<organism evidence="6 7">
    <name type="scientific">Litoribacter ruber</name>
    <dbReference type="NCBI Taxonomy" id="702568"/>
    <lineage>
        <taxon>Bacteria</taxon>
        <taxon>Pseudomonadati</taxon>
        <taxon>Bacteroidota</taxon>
        <taxon>Cytophagia</taxon>
        <taxon>Cytophagales</taxon>
        <taxon>Cyclobacteriaceae</taxon>
        <taxon>Litoribacter</taxon>
    </lineage>
</organism>
<dbReference type="AlphaFoldDB" id="A0AAP2CL73"/>
<keyword evidence="7" id="KW-1185">Reference proteome</keyword>
<accession>A0AAP2CL73</accession>
<evidence type="ECO:0000256" key="4">
    <source>
        <dbReference type="ARBA" id="ARBA00023316"/>
    </source>
</evidence>
<keyword evidence="3" id="KW-0378">Hydrolase</keyword>
<evidence type="ECO:0000313" key="7">
    <source>
        <dbReference type="Proteomes" id="UP001319104"/>
    </source>
</evidence>
<dbReference type="PANTHER" id="PTHR30417">
    <property type="entry name" value="N-ACETYLMURAMOYL-L-ALANINE AMIDASE AMID"/>
    <property type="match status" value="1"/>
</dbReference>
<proteinExistence type="predicted"/>
<keyword evidence="4" id="KW-0961">Cell wall biogenesis/degradation</keyword>
<dbReference type="GO" id="GO:0071555">
    <property type="term" value="P:cell wall organization"/>
    <property type="evidence" value="ECO:0007669"/>
    <property type="project" value="UniProtKB-KW"/>
</dbReference>
<dbReference type="InterPro" id="IPR036505">
    <property type="entry name" value="Amidase/PGRP_sf"/>
</dbReference>
<feature type="domain" description="N-acetylmuramoyl-L-alanine amidase" evidence="5">
    <location>
        <begin position="62"/>
        <end position="185"/>
    </location>
</feature>
<reference evidence="6 7" key="1">
    <citation type="submission" date="2021-05" db="EMBL/GenBank/DDBJ databases">
        <authorList>
            <person name="Zhang Z.D."/>
            <person name="Osman G."/>
        </authorList>
    </citation>
    <scope>NUCLEOTIDE SEQUENCE [LARGE SCALE GENOMIC DNA]</scope>
    <source>
        <strain evidence="6 7">KCTC 32217</strain>
    </source>
</reference>
<dbReference type="Proteomes" id="UP001319104">
    <property type="component" value="Unassembled WGS sequence"/>
</dbReference>
<dbReference type="CDD" id="cd06583">
    <property type="entry name" value="PGRP"/>
    <property type="match status" value="1"/>
</dbReference>
<dbReference type="PROSITE" id="PS51257">
    <property type="entry name" value="PROKAR_LIPOPROTEIN"/>
    <property type="match status" value="1"/>
</dbReference>
<protein>
    <recommendedName>
        <fullName evidence="2">N-acetylmuramoyl-L-alanine amidase</fullName>
        <ecNumber evidence="2">3.5.1.28</ecNumber>
    </recommendedName>
</protein>
<dbReference type="GO" id="GO:0009254">
    <property type="term" value="P:peptidoglycan turnover"/>
    <property type="evidence" value="ECO:0007669"/>
    <property type="project" value="TreeGrafter"/>
</dbReference>
<dbReference type="GO" id="GO:0008745">
    <property type="term" value="F:N-acetylmuramoyl-L-alanine amidase activity"/>
    <property type="evidence" value="ECO:0007669"/>
    <property type="project" value="UniProtKB-EC"/>
</dbReference>
<comment type="caution">
    <text evidence="6">The sequence shown here is derived from an EMBL/GenBank/DDBJ whole genome shotgun (WGS) entry which is preliminary data.</text>
</comment>